<accession>A0ABQ7K2M8</accession>
<proteinExistence type="predicted"/>
<dbReference type="EMBL" id="JAAAIM010000321">
    <property type="protein sequence ID" value="KAG0289907.1"/>
    <property type="molecule type" value="Genomic_DNA"/>
</dbReference>
<evidence type="ECO:0008006" key="3">
    <source>
        <dbReference type="Google" id="ProtNLM"/>
    </source>
</evidence>
<evidence type="ECO:0000313" key="2">
    <source>
        <dbReference type="Proteomes" id="UP001194696"/>
    </source>
</evidence>
<organism evidence="1 2">
    <name type="scientific">Linnemannia gamsii</name>
    <dbReference type="NCBI Taxonomy" id="64522"/>
    <lineage>
        <taxon>Eukaryota</taxon>
        <taxon>Fungi</taxon>
        <taxon>Fungi incertae sedis</taxon>
        <taxon>Mucoromycota</taxon>
        <taxon>Mortierellomycotina</taxon>
        <taxon>Mortierellomycetes</taxon>
        <taxon>Mortierellales</taxon>
        <taxon>Mortierellaceae</taxon>
        <taxon>Linnemannia</taxon>
    </lineage>
</organism>
<keyword evidence="2" id="KW-1185">Reference proteome</keyword>
<sequence length="601" mass="67986">MSDAFKRFFDITELIDHLTLFLDTKDVSRLLRTNKTIYARCAPSLFRTLSDTSLKELLSSMSALQVLARNSQHVRRLTFTSSQLAYYYNCVLAFQDICSHISDTPSTRPLWFPPLDVHTYQLVALPPMTRLSHIDVNIDETFMVAPSQTALAHLCWIPSLSPHLTSLTLQVVPIAGIESCRRLGEAIAGLHALKKLDLTVFCRDNIKLALLYQLFLGCSSSVRLLNLHMIQHEDFVGEEDERGDTAAVARRLEPLINLEELSVMGAYEWNSAADIGSIFACCPNIKRLSLVVSTEYQVNESIEQFIGRQCPKIELLSYRRWSTTPDPFPFRIMESLPAQQVTGFEYVGALPKVTDFKTDVAFQRHSTTLRKICIDGKGTVTKVMASVILNGCFNLETLFIARESSDPHIALADAIEYPWACTKLQQLSLAISGCELPVEPGVKPYYSRPTPITLTEVETQHFSRLEDLYQRIAALTELRELYLTMVLLGEDGEGDDGTMLYSRRSFPAMLNLQDGQTGRPGFLQLLSELKKLEKLEGSVSVESDETKVTVGRTEAIWMDQNWPDLQHTDFFMDDVHVTEPFRWLEDKRKSEGRVLKTSAFF</sequence>
<dbReference type="SUPFAM" id="SSF52047">
    <property type="entry name" value="RNI-like"/>
    <property type="match status" value="1"/>
</dbReference>
<comment type="caution">
    <text evidence="1">The sequence shown here is derived from an EMBL/GenBank/DDBJ whole genome shotgun (WGS) entry which is preliminary data.</text>
</comment>
<dbReference type="InterPro" id="IPR032675">
    <property type="entry name" value="LRR_dom_sf"/>
</dbReference>
<protein>
    <recommendedName>
        <fullName evidence="3">F-box domain-containing protein</fullName>
    </recommendedName>
</protein>
<evidence type="ECO:0000313" key="1">
    <source>
        <dbReference type="EMBL" id="KAG0289907.1"/>
    </source>
</evidence>
<dbReference type="Gene3D" id="3.80.10.10">
    <property type="entry name" value="Ribonuclease Inhibitor"/>
    <property type="match status" value="1"/>
</dbReference>
<name>A0ABQ7K2M8_9FUNG</name>
<dbReference type="Proteomes" id="UP001194696">
    <property type="component" value="Unassembled WGS sequence"/>
</dbReference>
<reference evidence="1 2" key="1">
    <citation type="journal article" date="2020" name="Fungal Divers.">
        <title>Resolving the Mortierellaceae phylogeny through synthesis of multi-gene phylogenetics and phylogenomics.</title>
        <authorList>
            <person name="Vandepol N."/>
            <person name="Liber J."/>
            <person name="Desiro A."/>
            <person name="Na H."/>
            <person name="Kennedy M."/>
            <person name="Barry K."/>
            <person name="Grigoriev I.V."/>
            <person name="Miller A.N."/>
            <person name="O'Donnell K."/>
            <person name="Stajich J.E."/>
            <person name="Bonito G."/>
        </authorList>
    </citation>
    <scope>NUCLEOTIDE SEQUENCE [LARGE SCALE GENOMIC DNA]</scope>
    <source>
        <strain evidence="1 2">AD045</strain>
    </source>
</reference>
<gene>
    <name evidence="1" type="ORF">BGZ96_006624</name>
</gene>